<dbReference type="SUPFAM" id="SSF47240">
    <property type="entry name" value="Ferritin-like"/>
    <property type="match status" value="1"/>
</dbReference>
<evidence type="ECO:0000256" key="1">
    <source>
        <dbReference type="ARBA" id="ARBA00009497"/>
    </source>
</evidence>
<accession>A0A369QEJ9</accession>
<keyword evidence="5" id="KW-1185">Reference proteome</keyword>
<dbReference type="PANTHER" id="PTHR42932:SF3">
    <property type="entry name" value="DNA PROTECTION DURING STARVATION PROTEIN"/>
    <property type="match status" value="1"/>
</dbReference>
<dbReference type="PRINTS" id="PR01346">
    <property type="entry name" value="HELNAPAPROT"/>
</dbReference>
<evidence type="ECO:0000259" key="3">
    <source>
        <dbReference type="Pfam" id="PF00210"/>
    </source>
</evidence>
<dbReference type="GO" id="GO:0008199">
    <property type="term" value="F:ferric iron binding"/>
    <property type="evidence" value="ECO:0007669"/>
    <property type="project" value="InterPro"/>
</dbReference>
<comment type="caution">
    <text evidence="4">The sequence shown here is derived from an EMBL/GenBank/DDBJ whole genome shotgun (WGS) entry which is preliminary data.</text>
</comment>
<dbReference type="InterPro" id="IPR008331">
    <property type="entry name" value="Ferritin_DPS_dom"/>
</dbReference>
<dbReference type="GO" id="GO:0016722">
    <property type="term" value="F:oxidoreductase activity, acting on metal ions"/>
    <property type="evidence" value="ECO:0007669"/>
    <property type="project" value="InterPro"/>
</dbReference>
<dbReference type="CDD" id="cd01043">
    <property type="entry name" value="DPS"/>
    <property type="match status" value="1"/>
</dbReference>
<reference evidence="4 5" key="1">
    <citation type="submission" date="2018-04" db="EMBL/GenBank/DDBJ databases">
        <title>Altererythrobacter sp. HME9302 genome sequencing and assembly.</title>
        <authorList>
            <person name="Kang H."/>
            <person name="Kim H."/>
            <person name="Joh K."/>
        </authorList>
    </citation>
    <scope>NUCLEOTIDE SEQUENCE [LARGE SCALE GENOMIC DNA]</scope>
    <source>
        <strain evidence="4 5">HME9302</strain>
    </source>
</reference>
<dbReference type="RefSeq" id="WP_115366824.1">
    <property type="nucleotide sequence ID" value="NZ_QBKA01000002.1"/>
</dbReference>
<dbReference type="PANTHER" id="PTHR42932">
    <property type="entry name" value="GENERAL STRESS PROTEIN 20U"/>
    <property type="match status" value="1"/>
</dbReference>
<sequence>MAERDTKSGDNSKSALVAELNGLLADHFALYIKTKNFHWHVTGPRFRDLHLLFDEQAIEVRDQIDDIGERVRKNGRMTLTSVASVAQHTQIADQDDTSLKPDAMVKELRDDNAALVKRLKGLKDLAEKAGDNATDGMLDEWTDMAEQRVWFLDSTLK</sequence>
<dbReference type="Proteomes" id="UP000253727">
    <property type="component" value="Unassembled WGS sequence"/>
</dbReference>
<name>A0A369QEJ9_9SPHN</name>
<dbReference type="OrthoDB" id="9797687at2"/>
<dbReference type="Pfam" id="PF00210">
    <property type="entry name" value="Ferritin"/>
    <property type="match status" value="1"/>
</dbReference>
<dbReference type="InterPro" id="IPR002177">
    <property type="entry name" value="DPS_DNA-bd"/>
</dbReference>
<proteinExistence type="inferred from homology"/>
<dbReference type="InterPro" id="IPR023188">
    <property type="entry name" value="DPS_DNA-bd_CS"/>
</dbReference>
<comment type="similarity">
    <text evidence="1 2">Belongs to the Dps family.</text>
</comment>
<dbReference type="InterPro" id="IPR012347">
    <property type="entry name" value="Ferritin-like"/>
</dbReference>
<dbReference type="AlphaFoldDB" id="A0A369QEJ9"/>
<evidence type="ECO:0000256" key="2">
    <source>
        <dbReference type="RuleBase" id="RU003875"/>
    </source>
</evidence>
<dbReference type="InterPro" id="IPR009078">
    <property type="entry name" value="Ferritin-like_SF"/>
</dbReference>
<dbReference type="EMBL" id="QBKA01000002">
    <property type="protein sequence ID" value="RDC60718.1"/>
    <property type="molecule type" value="Genomic_DNA"/>
</dbReference>
<evidence type="ECO:0000313" key="5">
    <source>
        <dbReference type="Proteomes" id="UP000253727"/>
    </source>
</evidence>
<organism evidence="4 5">
    <name type="scientific">Alteripontixanthobacter maritimus</name>
    <dbReference type="NCBI Taxonomy" id="2161824"/>
    <lineage>
        <taxon>Bacteria</taxon>
        <taxon>Pseudomonadati</taxon>
        <taxon>Pseudomonadota</taxon>
        <taxon>Alphaproteobacteria</taxon>
        <taxon>Sphingomonadales</taxon>
        <taxon>Erythrobacteraceae</taxon>
        <taxon>Alteripontixanthobacter</taxon>
    </lineage>
</organism>
<dbReference type="Gene3D" id="1.20.1260.10">
    <property type="match status" value="1"/>
</dbReference>
<gene>
    <name evidence="4" type="ORF">HME9302_01933</name>
</gene>
<dbReference type="PIRSF" id="PIRSF005900">
    <property type="entry name" value="Dps"/>
    <property type="match status" value="1"/>
</dbReference>
<protein>
    <submittedName>
        <fullName evidence="4">DNA protection during starvation protein</fullName>
    </submittedName>
</protein>
<dbReference type="PROSITE" id="PS00818">
    <property type="entry name" value="DPS_1"/>
    <property type="match status" value="1"/>
</dbReference>
<evidence type="ECO:0000313" key="4">
    <source>
        <dbReference type="EMBL" id="RDC60718.1"/>
    </source>
</evidence>
<feature type="domain" description="Ferritin/DPS" evidence="3">
    <location>
        <begin position="18"/>
        <end position="156"/>
    </location>
</feature>